<dbReference type="RefSeq" id="WP_160610300.1">
    <property type="nucleotide sequence ID" value="NZ_WTZA01000001.1"/>
</dbReference>
<keyword evidence="1" id="KW-0812">Transmembrane</keyword>
<gene>
    <name evidence="2" type="ORF">GRI40_04855</name>
</gene>
<feature type="transmembrane region" description="Helical" evidence="1">
    <location>
        <begin position="104"/>
        <end position="122"/>
    </location>
</feature>
<dbReference type="EMBL" id="WTZA01000001">
    <property type="protein sequence ID" value="MXO74552.1"/>
    <property type="molecule type" value="Genomic_DNA"/>
</dbReference>
<dbReference type="AlphaFoldDB" id="A0A6I4TBD3"/>
<accession>A0A6I4TBD3</accession>
<evidence type="ECO:0000256" key="1">
    <source>
        <dbReference type="SAM" id="Phobius"/>
    </source>
</evidence>
<reference evidence="2 3" key="1">
    <citation type="submission" date="2019-12" db="EMBL/GenBank/DDBJ databases">
        <title>Genomic-based taxomic classification of the family Erythrobacteraceae.</title>
        <authorList>
            <person name="Xu L."/>
        </authorList>
    </citation>
    <scope>NUCLEOTIDE SEQUENCE [LARGE SCALE GENOMIC DNA]</scope>
    <source>
        <strain evidence="2 3">100921-2</strain>
    </source>
</reference>
<keyword evidence="3" id="KW-1185">Reference proteome</keyword>
<comment type="caution">
    <text evidence="2">The sequence shown here is derived from an EMBL/GenBank/DDBJ whole genome shotgun (WGS) entry which is preliminary data.</text>
</comment>
<evidence type="ECO:0000313" key="2">
    <source>
        <dbReference type="EMBL" id="MXO74552.1"/>
    </source>
</evidence>
<proteinExistence type="predicted"/>
<organism evidence="2 3">
    <name type="scientific">Tsuneonella aeria</name>
    <dbReference type="NCBI Taxonomy" id="1837929"/>
    <lineage>
        <taxon>Bacteria</taxon>
        <taxon>Pseudomonadati</taxon>
        <taxon>Pseudomonadota</taxon>
        <taxon>Alphaproteobacteria</taxon>
        <taxon>Sphingomonadales</taxon>
        <taxon>Erythrobacteraceae</taxon>
        <taxon>Tsuneonella</taxon>
    </lineage>
</organism>
<evidence type="ECO:0008006" key="4">
    <source>
        <dbReference type="Google" id="ProtNLM"/>
    </source>
</evidence>
<keyword evidence="1" id="KW-1133">Transmembrane helix</keyword>
<dbReference type="OrthoDB" id="5801787at2"/>
<feature type="transmembrane region" description="Helical" evidence="1">
    <location>
        <begin position="21"/>
        <end position="39"/>
    </location>
</feature>
<protein>
    <recommendedName>
        <fullName evidence="4">Sugar transporter</fullName>
    </recommendedName>
</protein>
<feature type="transmembrane region" description="Helical" evidence="1">
    <location>
        <begin position="134"/>
        <end position="153"/>
    </location>
</feature>
<feature type="transmembrane region" description="Helical" evidence="1">
    <location>
        <begin position="76"/>
        <end position="97"/>
    </location>
</feature>
<dbReference type="Proteomes" id="UP000439522">
    <property type="component" value="Unassembled WGS sequence"/>
</dbReference>
<sequence length="163" mass="17519">MDDVSTGGAAPLPTDPASAPWHLWAVGLISLLWNAFGGYDYVMTQTRNPDYFASISDQMGMSAAEMTAFFDSFPAWASALWAIGVWGSILGSILLLARSRHAATAFLVSLAGAVLSFIYQATIDLPPAMEAGTMNKVMPFVIIGAVVLQWIYARRMRGAGVLR</sequence>
<name>A0A6I4TBD3_9SPHN</name>
<keyword evidence="1" id="KW-0472">Membrane</keyword>
<evidence type="ECO:0000313" key="3">
    <source>
        <dbReference type="Proteomes" id="UP000439522"/>
    </source>
</evidence>